<feature type="compositionally biased region" description="Basic and acidic residues" evidence="2">
    <location>
        <begin position="266"/>
        <end position="276"/>
    </location>
</feature>
<feature type="region of interest" description="Disordered" evidence="2">
    <location>
        <begin position="49"/>
        <end position="68"/>
    </location>
</feature>
<protein>
    <submittedName>
        <fullName evidence="3">Uncharacterized protein</fullName>
    </submittedName>
</protein>
<evidence type="ECO:0000256" key="2">
    <source>
        <dbReference type="SAM" id="MobiDB-lite"/>
    </source>
</evidence>
<dbReference type="Proteomes" id="UP000789595">
    <property type="component" value="Unassembled WGS sequence"/>
</dbReference>
<keyword evidence="4" id="KW-1185">Reference proteome</keyword>
<gene>
    <name evidence="3" type="ORF">PECAL_1P13150</name>
</gene>
<feature type="non-terminal residue" evidence="3">
    <location>
        <position position="1"/>
    </location>
</feature>
<organism evidence="3 4">
    <name type="scientific">Pelagomonas calceolata</name>
    <dbReference type="NCBI Taxonomy" id="35677"/>
    <lineage>
        <taxon>Eukaryota</taxon>
        <taxon>Sar</taxon>
        <taxon>Stramenopiles</taxon>
        <taxon>Ochrophyta</taxon>
        <taxon>Pelagophyceae</taxon>
        <taxon>Pelagomonadales</taxon>
        <taxon>Pelagomonadaceae</taxon>
        <taxon>Pelagomonas</taxon>
    </lineage>
</organism>
<sequence length="276" mass="30830">HCIEKVHNWLPVARRHDVEQRKYYSSICVREVARNLQSRTTAELLITQKARPQQQRQKQARAPTPAETVAAPARGFLDACETFADEASSSSVDASTVDRFRAEARKAAARSASDAARLEASEQAAARARIDRDRAERDRARLENEVARLRRAVSNEPADMRREHSSFDRLKDLFDSLRNARRNGSRLHVGEGGRDDSDSDGFRCPPSPCWSSPVPFSQRRVPEARQKEAGCWCCAADDDDRDARLVFAAPSSPLRSPPRSPLFLEAGRDPGRLLGA</sequence>
<proteinExistence type="predicted"/>
<dbReference type="EMBL" id="CAKKNE010000001">
    <property type="protein sequence ID" value="CAH0364923.1"/>
    <property type="molecule type" value="Genomic_DNA"/>
</dbReference>
<comment type="caution">
    <text evidence="3">The sequence shown here is derived from an EMBL/GenBank/DDBJ whole genome shotgun (WGS) entry which is preliminary data.</text>
</comment>
<feature type="region of interest" description="Disordered" evidence="2">
    <location>
        <begin position="185"/>
        <end position="208"/>
    </location>
</feature>
<keyword evidence="1" id="KW-0175">Coiled coil</keyword>
<evidence type="ECO:0000313" key="4">
    <source>
        <dbReference type="Proteomes" id="UP000789595"/>
    </source>
</evidence>
<dbReference type="AlphaFoldDB" id="A0A8J2S5E4"/>
<feature type="region of interest" description="Disordered" evidence="2">
    <location>
        <begin position="248"/>
        <end position="276"/>
    </location>
</feature>
<feature type="coiled-coil region" evidence="1">
    <location>
        <begin position="118"/>
        <end position="152"/>
    </location>
</feature>
<name>A0A8J2S5E4_9STRA</name>
<accession>A0A8J2S5E4</accession>
<evidence type="ECO:0000256" key="1">
    <source>
        <dbReference type="SAM" id="Coils"/>
    </source>
</evidence>
<reference evidence="3" key="1">
    <citation type="submission" date="2021-11" db="EMBL/GenBank/DDBJ databases">
        <authorList>
            <consortium name="Genoscope - CEA"/>
            <person name="William W."/>
        </authorList>
    </citation>
    <scope>NUCLEOTIDE SEQUENCE</scope>
</reference>
<evidence type="ECO:0000313" key="3">
    <source>
        <dbReference type="EMBL" id="CAH0364923.1"/>
    </source>
</evidence>